<name>A0ACD3QMN2_LARCR</name>
<evidence type="ECO:0000313" key="1">
    <source>
        <dbReference type="EMBL" id="TMS08418.1"/>
    </source>
</evidence>
<keyword evidence="2" id="KW-1185">Reference proteome</keyword>
<sequence>MNLGTRRRDCRTSHLDTKRALLLCTVLYCTCYLGLTQVHSEDVDILQKLGLKGEKPSRSVPAGVIPFRSGIILNQRAHIETPLRSLFPAAIWPNLALVLSVRSHRVNSAFLFSLLSGRKKLLLGLQLTPGNLVLHTGPNTSVALPYEPHDGQWHQLAVGINGQRVTLYASCGEQSVHADFGWDSEEGLAPELQGSFLLGRANQQHASAHFEGAICQFDLVPSAQAAHNYCRYIKKQCREADTYRPNLSPLLPILPRETNITATAATPKRGGPETVKKTTRLSLAKSVAAAASAVRYVASTQTIKPSHGTIPTPLLGTVMPVTVQLGLASPPPKARTETVTAPLRTKPIPNNTSKKTITGTDKKKPTIPATTSTKPTKPTKTKSDSALSDQGVVPKKPQPTTTKKTSPKPKATPSKATPSKAKTNSVKAVPSKPTISKVKPSKPTSSKTITVKTTKPVSKQVTKPTKQTKTTKAPVTPRPTRLSYNPVTPPATDGFQSWDVPPTLFSLLDGPIGQKGEAGPSGLPGPPGKPGLPGKRGPRGAPGPHGNPGRPGPPGLKGKKGDPGMSPGPAPKGEKGDSGIIGPVGLTGQEGRKGLCSAVHAAHAWSQTSALSNHLAPCCRGNSGKRGGKMKAEINEVSGTFLLPGRCPVEAVRGRRTAISCGVRLLTDMRPALIRTHRKAEDREVTLVHLDSLESLESKVQSEAQVPKVILAGRCSKSSAVTGTVVVRAIVRAEGQVELGYVLNS</sequence>
<protein>
    <submittedName>
        <fullName evidence="1">Uncharacterized protein</fullName>
    </submittedName>
</protein>
<reference evidence="1" key="1">
    <citation type="submission" date="2018-11" db="EMBL/GenBank/DDBJ databases">
        <title>The sequence and de novo assembly of Larimichthys crocea genome using PacBio and Hi-C technologies.</title>
        <authorList>
            <person name="Xu P."/>
            <person name="Chen B."/>
            <person name="Zhou Z."/>
            <person name="Ke Q."/>
            <person name="Wu Y."/>
            <person name="Bai H."/>
            <person name="Pu F."/>
        </authorList>
    </citation>
    <scope>NUCLEOTIDE SEQUENCE</scope>
    <source>
        <tissue evidence="1">Muscle</tissue>
    </source>
</reference>
<proteinExistence type="predicted"/>
<comment type="caution">
    <text evidence="1">The sequence shown here is derived from an EMBL/GenBank/DDBJ whole genome shotgun (WGS) entry which is preliminary data.</text>
</comment>
<accession>A0ACD3QMN2</accession>
<gene>
    <name evidence="1" type="ORF">E3U43_005901</name>
</gene>
<dbReference type="EMBL" id="CM011690">
    <property type="protein sequence ID" value="TMS08418.1"/>
    <property type="molecule type" value="Genomic_DNA"/>
</dbReference>
<organism evidence="1 2">
    <name type="scientific">Larimichthys crocea</name>
    <name type="common">Large yellow croaker</name>
    <name type="synonym">Pseudosciaena crocea</name>
    <dbReference type="NCBI Taxonomy" id="215358"/>
    <lineage>
        <taxon>Eukaryota</taxon>
        <taxon>Metazoa</taxon>
        <taxon>Chordata</taxon>
        <taxon>Craniata</taxon>
        <taxon>Vertebrata</taxon>
        <taxon>Euteleostomi</taxon>
        <taxon>Actinopterygii</taxon>
        <taxon>Neopterygii</taxon>
        <taxon>Teleostei</taxon>
        <taxon>Neoteleostei</taxon>
        <taxon>Acanthomorphata</taxon>
        <taxon>Eupercaria</taxon>
        <taxon>Sciaenidae</taxon>
        <taxon>Larimichthys</taxon>
    </lineage>
</organism>
<evidence type="ECO:0000313" key="2">
    <source>
        <dbReference type="Proteomes" id="UP000793456"/>
    </source>
</evidence>
<dbReference type="Proteomes" id="UP000793456">
    <property type="component" value="Chromosome XVII"/>
</dbReference>